<keyword evidence="3" id="KW-0418">Kinase</keyword>
<dbReference type="InterPro" id="IPR052203">
    <property type="entry name" value="GHMP_Kinase-Related"/>
</dbReference>
<evidence type="ECO:0000256" key="4">
    <source>
        <dbReference type="SAM" id="MobiDB-lite"/>
    </source>
</evidence>
<organism evidence="6 7">
    <name type="scientific">Polarella glacialis</name>
    <name type="common">Dinoflagellate</name>
    <dbReference type="NCBI Taxonomy" id="89957"/>
    <lineage>
        <taxon>Eukaryota</taxon>
        <taxon>Sar</taxon>
        <taxon>Alveolata</taxon>
        <taxon>Dinophyceae</taxon>
        <taxon>Suessiales</taxon>
        <taxon>Suessiaceae</taxon>
        <taxon>Polarella</taxon>
    </lineage>
</organism>
<feature type="region of interest" description="Disordered" evidence="4">
    <location>
        <begin position="477"/>
        <end position="498"/>
    </location>
</feature>
<proteinExistence type="predicted"/>
<dbReference type="GO" id="GO:0050201">
    <property type="term" value="F:fucokinase activity"/>
    <property type="evidence" value="ECO:0007669"/>
    <property type="project" value="TreeGrafter"/>
</dbReference>
<feature type="non-terminal residue" evidence="6">
    <location>
        <position position="1"/>
    </location>
</feature>
<protein>
    <recommendedName>
        <fullName evidence="5">GDP-fucose pyrophosphorylase domain-containing protein</fullName>
    </recommendedName>
</protein>
<dbReference type="InterPro" id="IPR012887">
    <property type="entry name" value="GDP_fucose_pyrophosphorylase"/>
</dbReference>
<sequence>MSGDNNVDMTVLRRRRVLVLHVGGANQRIPAFSLLPDLGGNSSPGCRALSTIDLLLEGLTVLARSCPAGLFVVSSEDSFLSISQGFCERFAAASRSASLPSSGSEEGRATVVAMALPVKEVAGKHGAYLLDKDGAVRRLLYRPSEAELLSIAKLPMSSGTGESIAWTAKACGVVFFDEIAATKLLHLAFDPVFEPCSFLGIDNGSQPAGFSLFLDLLASLGSDVDLESFASSPANDKDLQFRQQLWRSLHGRIRLTAVVAEPEDQCHHYVRTTQEFVTLLSSLEGSRGADTRNQTQLFQAYVDSPTSGKQTSRRSGFRDACHSMPEEARVHSSACVVNSVLWGICRVAANSIIESSSLEDCTVGEGSICTGLKRLRGLEVPSHVSLQQVSLLSDKEAPIGCLITLMLGDEAKQEETDGSFLGQSWEDLLRDTGLSQDDIWPPPPASTGAAGASGRPCPRTLRFARLFPVVPCEELEGGPGLPTASSSSTSSGSLNRRSRSRSSSALLWAEYVTAMREEPATARTLRLDLWRRRWRQLLRCTQRLSLSQIARLADVGAELEWQDAVAAEANVLRTRKLLLEYPELPIGHILDDEVRHGRWGLLDIFDAVAAEEDTPLAVAARALAQVAEVLAAFAGTQGGLRSGSARNPEWRGALSRLAHESSRRSAVLEMKELRSRWIKDGPVALIRAARHYEAAAQVLILTAVATCSEFITLSPSPEPRRPGCWAVVEAPARVDLAGGWTDT</sequence>
<evidence type="ECO:0000313" key="6">
    <source>
        <dbReference type="EMBL" id="CAE8719591.1"/>
    </source>
</evidence>
<dbReference type="GO" id="GO:0000166">
    <property type="term" value="F:nucleotide binding"/>
    <property type="evidence" value="ECO:0007669"/>
    <property type="project" value="UniProtKB-KW"/>
</dbReference>
<dbReference type="PANTHER" id="PTHR32463:SF0">
    <property type="entry name" value="L-FUCOSE KINASE"/>
    <property type="match status" value="1"/>
</dbReference>
<dbReference type="Proteomes" id="UP000626109">
    <property type="component" value="Unassembled WGS sequence"/>
</dbReference>
<dbReference type="GO" id="GO:0042352">
    <property type="term" value="P:GDP-L-fucose salvage"/>
    <property type="evidence" value="ECO:0007669"/>
    <property type="project" value="TreeGrafter"/>
</dbReference>
<accession>A0A813KZP1</accession>
<name>A0A813KZP1_POLGL</name>
<evidence type="ECO:0000313" key="7">
    <source>
        <dbReference type="Proteomes" id="UP000626109"/>
    </source>
</evidence>
<comment type="caution">
    <text evidence="6">The sequence shown here is derived from an EMBL/GenBank/DDBJ whole genome shotgun (WGS) entry which is preliminary data.</text>
</comment>
<evidence type="ECO:0000256" key="1">
    <source>
        <dbReference type="ARBA" id="ARBA00022679"/>
    </source>
</evidence>
<feature type="compositionally biased region" description="Low complexity" evidence="4">
    <location>
        <begin position="481"/>
        <end position="498"/>
    </location>
</feature>
<feature type="domain" description="GDP-fucose pyrophosphorylase" evidence="5">
    <location>
        <begin position="11"/>
        <end position="470"/>
    </location>
</feature>
<reference evidence="6" key="1">
    <citation type="submission" date="2021-02" db="EMBL/GenBank/DDBJ databases">
        <authorList>
            <person name="Dougan E. K."/>
            <person name="Rhodes N."/>
            <person name="Thang M."/>
            <person name="Chan C."/>
        </authorList>
    </citation>
    <scope>NUCLEOTIDE SEQUENCE</scope>
</reference>
<dbReference type="AlphaFoldDB" id="A0A813KZP1"/>
<dbReference type="PANTHER" id="PTHR32463">
    <property type="entry name" value="L-FUCOSE KINASE"/>
    <property type="match status" value="1"/>
</dbReference>
<dbReference type="Pfam" id="PF07959">
    <property type="entry name" value="Fucose_pyrophosphorylase"/>
    <property type="match status" value="1"/>
</dbReference>
<keyword evidence="2" id="KW-0547">Nucleotide-binding</keyword>
<evidence type="ECO:0000259" key="5">
    <source>
        <dbReference type="Pfam" id="PF07959"/>
    </source>
</evidence>
<keyword evidence="1" id="KW-0808">Transferase</keyword>
<dbReference type="EMBL" id="CAJNNW010033584">
    <property type="protein sequence ID" value="CAE8719591.1"/>
    <property type="molecule type" value="Genomic_DNA"/>
</dbReference>
<evidence type="ECO:0000256" key="2">
    <source>
        <dbReference type="ARBA" id="ARBA00022741"/>
    </source>
</evidence>
<gene>
    <name evidence="6" type="ORF">PGLA2088_LOCUS40761</name>
</gene>
<evidence type="ECO:0000256" key="3">
    <source>
        <dbReference type="ARBA" id="ARBA00022777"/>
    </source>
</evidence>